<dbReference type="PANTHER" id="PTHR41291:SF1">
    <property type="entry name" value="DNA ALKYLATION REPAIR PROTEIN"/>
    <property type="match status" value="1"/>
</dbReference>
<dbReference type="AlphaFoldDB" id="A0A645GXC1"/>
<dbReference type="InterPro" id="IPR016024">
    <property type="entry name" value="ARM-type_fold"/>
</dbReference>
<comment type="caution">
    <text evidence="1">The sequence shown here is derived from an EMBL/GenBank/DDBJ whole genome shotgun (WGS) entry which is preliminary data.</text>
</comment>
<organism evidence="1">
    <name type="scientific">bioreactor metagenome</name>
    <dbReference type="NCBI Taxonomy" id="1076179"/>
    <lineage>
        <taxon>unclassified sequences</taxon>
        <taxon>metagenomes</taxon>
        <taxon>ecological metagenomes</taxon>
    </lineage>
</organism>
<dbReference type="PANTHER" id="PTHR41291">
    <property type="entry name" value="DNA ALKYLATION REPAIR PROTEIN"/>
    <property type="match status" value="1"/>
</dbReference>
<reference evidence="1" key="1">
    <citation type="submission" date="2019-08" db="EMBL/GenBank/DDBJ databases">
        <authorList>
            <person name="Kucharzyk K."/>
            <person name="Murdoch R.W."/>
            <person name="Higgins S."/>
            <person name="Loffler F."/>
        </authorList>
    </citation>
    <scope>NUCLEOTIDE SEQUENCE</scope>
</reference>
<name>A0A645GXC1_9ZZZZ</name>
<evidence type="ECO:0000313" key="1">
    <source>
        <dbReference type="EMBL" id="MPN28674.1"/>
    </source>
</evidence>
<dbReference type="EMBL" id="VSSQ01079040">
    <property type="protein sequence ID" value="MPN28674.1"/>
    <property type="molecule type" value="Genomic_DNA"/>
</dbReference>
<sequence length="80" mass="9067">MVDVPSLLDRIEKEMGSASPDAQWTMNFCLAAIGINHPQYRNRAIEIGEKLGVYRDYPVSKGCVSPFAPIWINEMVKRQL</sequence>
<gene>
    <name evidence="1" type="ORF">SDC9_176118</name>
</gene>
<protein>
    <submittedName>
        <fullName evidence="1">Uncharacterized protein</fullName>
    </submittedName>
</protein>
<proteinExistence type="predicted"/>
<accession>A0A645GXC1</accession>
<dbReference type="SUPFAM" id="SSF48371">
    <property type="entry name" value="ARM repeat"/>
    <property type="match status" value="1"/>
</dbReference>